<dbReference type="EMBL" id="BAKI01000034">
    <property type="protein sequence ID" value="GAF37451.1"/>
    <property type="molecule type" value="Genomic_DNA"/>
</dbReference>
<dbReference type="GO" id="GO:0016787">
    <property type="term" value="F:hydrolase activity"/>
    <property type="evidence" value="ECO:0007669"/>
    <property type="project" value="UniProtKB-KW"/>
</dbReference>
<dbReference type="AlphaFoldDB" id="X0PL69"/>
<evidence type="ECO:0000313" key="8">
    <source>
        <dbReference type="EMBL" id="GAF37451.1"/>
    </source>
</evidence>
<dbReference type="Proteomes" id="UP000019488">
    <property type="component" value="Unassembled WGS sequence"/>
</dbReference>
<keyword evidence="11" id="KW-1185">Reference proteome</keyword>
<dbReference type="InterPro" id="IPR012933">
    <property type="entry name" value="HicA_mRNA_interferase"/>
</dbReference>
<gene>
    <name evidence="9" type="ORF">FD41_GL002622</name>
    <name evidence="8" type="ORF">JCM14108_2484</name>
</gene>
<dbReference type="GO" id="GO:0004519">
    <property type="term" value="F:endonuclease activity"/>
    <property type="evidence" value="ECO:0007669"/>
    <property type="project" value="UniProtKB-KW"/>
</dbReference>
<sequence length="63" mass="7233">MLKKAGWKHVRTRKDHFQFRNNAKPNFGIVTVSHLTKNIPKGTLNNVLKQVELQMSLVSSMLT</sequence>
<keyword evidence="5" id="KW-0378">Hydrolase</keyword>
<evidence type="ECO:0008006" key="12">
    <source>
        <dbReference type="Google" id="ProtNLM"/>
    </source>
</evidence>
<comment type="similarity">
    <text evidence="1">Belongs to the HicA mRNA interferase family.</text>
</comment>
<protein>
    <recommendedName>
        <fullName evidence="12">Toxin-antitoxin system, toxin component, HicA family</fullName>
    </recommendedName>
</protein>
<evidence type="ECO:0000256" key="3">
    <source>
        <dbReference type="ARBA" id="ARBA00022722"/>
    </source>
</evidence>
<dbReference type="SUPFAM" id="SSF54786">
    <property type="entry name" value="YcfA/nrd intein domain"/>
    <property type="match status" value="1"/>
</dbReference>
<dbReference type="PATRIC" id="fig|1423743.5.peg.2693"/>
<evidence type="ECO:0000313" key="9">
    <source>
        <dbReference type="EMBL" id="KRM09370.1"/>
    </source>
</evidence>
<evidence type="ECO:0000256" key="5">
    <source>
        <dbReference type="ARBA" id="ARBA00022801"/>
    </source>
</evidence>
<keyword evidence="6" id="KW-0694">RNA-binding</keyword>
<dbReference type="Pfam" id="PF07927">
    <property type="entry name" value="HicA_toxin"/>
    <property type="match status" value="1"/>
</dbReference>
<evidence type="ECO:0000256" key="7">
    <source>
        <dbReference type="ARBA" id="ARBA00023016"/>
    </source>
</evidence>
<evidence type="ECO:0000256" key="2">
    <source>
        <dbReference type="ARBA" id="ARBA00022649"/>
    </source>
</evidence>
<evidence type="ECO:0000313" key="11">
    <source>
        <dbReference type="Proteomes" id="UP000051966"/>
    </source>
</evidence>
<evidence type="ECO:0000256" key="6">
    <source>
        <dbReference type="ARBA" id="ARBA00022884"/>
    </source>
</evidence>
<comment type="caution">
    <text evidence="8">The sequence shown here is derived from an EMBL/GenBank/DDBJ whole genome shotgun (WGS) entry which is preliminary data.</text>
</comment>
<keyword evidence="2" id="KW-1277">Toxin-antitoxin system</keyword>
<keyword evidence="7" id="KW-0346">Stress response</keyword>
<dbReference type="Gene3D" id="3.30.920.30">
    <property type="entry name" value="Hypothetical protein"/>
    <property type="match status" value="1"/>
</dbReference>
<dbReference type="STRING" id="1423743.FD41_GL002622"/>
<reference evidence="8" key="1">
    <citation type="journal article" date="2014" name="Genome Announc.">
        <title>Draft Genome Sequences of Two Lactobacillus Strains, L. farraginis JCM 14108T and L. composti JCM 14202T, Isolated from Compost of Distilled Shochu Residue.</title>
        <authorList>
            <person name="Yuki M."/>
            <person name="Oshima K."/>
            <person name="Suda W."/>
            <person name="Kitahara M."/>
            <person name="Kitamura K."/>
            <person name="Iida T."/>
            <person name="Hattori M."/>
            <person name="Ohkuma M."/>
        </authorList>
    </citation>
    <scope>NUCLEOTIDE SEQUENCE [LARGE SCALE GENOMIC DNA]</scope>
    <source>
        <strain evidence="8">JCM 14108</strain>
    </source>
</reference>
<reference evidence="9 11" key="2">
    <citation type="journal article" date="2015" name="Genome Announc.">
        <title>Expanding the biotechnology potential of lactobacilli through comparative genomics of 213 strains and associated genera.</title>
        <authorList>
            <person name="Sun Z."/>
            <person name="Harris H.M."/>
            <person name="McCann A."/>
            <person name="Guo C."/>
            <person name="Argimon S."/>
            <person name="Zhang W."/>
            <person name="Yang X."/>
            <person name="Jeffery I.B."/>
            <person name="Cooney J.C."/>
            <person name="Kagawa T.F."/>
            <person name="Liu W."/>
            <person name="Song Y."/>
            <person name="Salvetti E."/>
            <person name="Wrobel A."/>
            <person name="Rasinkangas P."/>
            <person name="Parkhill J."/>
            <person name="Rea M.C."/>
            <person name="O'Sullivan O."/>
            <person name="Ritari J."/>
            <person name="Douillard F.P."/>
            <person name="Paul Ross R."/>
            <person name="Yang R."/>
            <person name="Briner A.E."/>
            <person name="Felis G.E."/>
            <person name="de Vos W.M."/>
            <person name="Barrangou R."/>
            <person name="Klaenhammer T.R."/>
            <person name="Caufield P.W."/>
            <person name="Cui Y."/>
            <person name="Zhang H."/>
            <person name="O'Toole P.W."/>
        </authorList>
    </citation>
    <scope>NUCLEOTIDE SEQUENCE [LARGE SCALE GENOMIC DNA]</scope>
    <source>
        <strain evidence="9 11">DSM 18382</strain>
    </source>
</reference>
<dbReference type="Proteomes" id="UP000051966">
    <property type="component" value="Unassembled WGS sequence"/>
</dbReference>
<keyword evidence="4" id="KW-0255">Endonuclease</keyword>
<accession>X0PL69</accession>
<evidence type="ECO:0000256" key="4">
    <source>
        <dbReference type="ARBA" id="ARBA00022759"/>
    </source>
</evidence>
<dbReference type="InterPro" id="IPR038570">
    <property type="entry name" value="HicA_sf"/>
</dbReference>
<proteinExistence type="inferred from homology"/>
<keyword evidence="3" id="KW-0540">Nuclease</keyword>
<evidence type="ECO:0000313" key="10">
    <source>
        <dbReference type="Proteomes" id="UP000019488"/>
    </source>
</evidence>
<name>X0PL69_9LACO</name>
<organism evidence="8 10">
    <name type="scientific">Lentilactobacillus farraginis DSM 18382 = JCM 14108</name>
    <dbReference type="NCBI Taxonomy" id="1423743"/>
    <lineage>
        <taxon>Bacteria</taxon>
        <taxon>Bacillati</taxon>
        <taxon>Bacillota</taxon>
        <taxon>Bacilli</taxon>
        <taxon>Lactobacillales</taxon>
        <taxon>Lactobacillaceae</taxon>
        <taxon>Lentilactobacillus</taxon>
    </lineage>
</organism>
<dbReference type="GO" id="GO:0003729">
    <property type="term" value="F:mRNA binding"/>
    <property type="evidence" value="ECO:0007669"/>
    <property type="project" value="InterPro"/>
</dbReference>
<dbReference type="EMBL" id="AZFY01000047">
    <property type="protein sequence ID" value="KRM09370.1"/>
    <property type="molecule type" value="Genomic_DNA"/>
</dbReference>
<evidence type="ECO:0000256" key="1">
    <source>
        <dbReference type="ARBA" id="ARBA00006620"/>
    </source>
</evidence>